<evidence type="ECO:0008006" key="3">
    <source>
        <dbReference type="Google" id="ProtNLM"/>
    </source>
</evidence>
<accession>A0A0G0G723</accession>
<gene>
    <name evidence="1" type="ORF">US40_C0005G0022</name>
</gene>
<name>A0A0G0G723_9BACT</name>
<sequence length="204" mass="24222">MKKSEQTHYEWFFYAMSFLGLAKIGCRELINQKYRDKDFLTEDLLYGAEESNSRFLLIPIFFNVKHSLELFIKTVGVNIDGEYRDKHDLDYLLKDLKSRVKNLFKNRNKNEIFQKIEDLKSIVKKYFLYNFLENMNPIRDYNNELFRYPSSKRGINISQELEKFDSTKVGEILNDIKKIHILFISIRGLTNSTKLGHPNPGSWS</sequence>
<evidence type="ECO:0000313" key="2">
    <source>
        <dbReference type="Proteomes" id="UP000034917"/>
    </source>
</evidence>
<organism evidence="1 2">
    <name type="scientific">Candidatus Roizmanbacteria bacterium GW2011_GWC2_37_13</name>
    <dbReference type="NCBI Taxonomy" id="1618486"/>
    <lineage>
        <taxon>Bacteria</taxon>
        <taxon>Candidatus Roizmaniibacteriota</taxon>
    </lineage>
</organism>
<dbReference type="EMBL" id="LBSV01000005">
    <property type="protein sequence ID" value="KKQ25852.1"/>
    <property type="molecule type" value="Genomic_DNA"/>
</dbReference>
<proteinExistence type="predicted"/>
<dbReference type="AlphaFoldDB" id="A0A0G0G723"/>
<dbReference type="Proteomes" id="UP000034917">
    <property type="component" value="Unassembled WGS sequence"/>
</dbReference>
<comment type="caution">
    <text evidence="1">The sequence shown here is derived from an EMBL/GenBank/DDBJ whole genome shotgun (WGS) entry which is preliminary data.</text>
</comment>
<evidence type="ECO:0000313" key="1">
    <source>
        <dbReference type="EMBL" id="KKQ25852.1"/>
    </source>
</evidence>
<reference evidence="1 2" key="1">
    <citation type="journal article" date="2015" name="Nature">
        <title>rRNA introns, odd ribosomes, and small enigmatic genomes across a large radiation of phyla.</title>
        <authorList>
            <person name="Brown C.T."/>
            <person name="Hug L.A."/>
            <person name="Thomas B.C."/>
            <person name="Sharon I."/>
            <person name="Castelle C.J."/>
            <person name="Singh A."/>
            <person name="Wilkins M.J."/>
            <person name="Williams K.H."/>
            <person name="Banfield J.F."/>
        </authorList>
    </citation>
    <scope>NUCLEOTIDE SEQUENCE [LARGE SCALE GENOMIC DNA]</scope>
</reference>
<protein>
    <recommendedName>
        <fullName evidence="3">HEPN domain-containing protein</fullName>
    </recommendedName>
</protein>